<evidence type="ECO:0000313" key="2">
    <source>
        <dbReference type="Proteomes" id="UP001165384"/>
    </source>
</evidence>
<dbReference type="Proteomes" id="UP001165384">
    <property type="component" value="Unassembled WGS sequence"/>
</dbReference>
<proteinExistence type="predicted"/>
<protein>
    <submittedName>
        <fullName evidence="1">Uncharacterized protein</fullName>
    </submittedName>
</protein>
<evidence type="ECO:0000313" key="1">
    <source>
        <dbReference type="EMBL" id="MCG2579157.1"/>
    </source>
</evidence>
<comment type="caution">
    <text evidence="1">The sequence shown here is derived from an EMBL/GenBank/DDBJ whole genome shotgun (WGS) entry which is preliminary data.</text>
</comment>
<reference evidence="1" key="1">
    <citation type="submission" date="2022-01" db="EMBL/GenBank/DDBJ databases">
        <authorList>
            <person name="Jo J.-H."/>
            <person name="Im W.-T."/>
        </authorList>
    </citation>
    <scope>NUCLEOTIDE SEQUENCE</scope>
    <source>
        <strain evidence="1">XY25</strain>
    </source>
</reference>
<sequence length="72" mass="7458">MSTISIMDLPESVDLDREAMRAISGGARFGGRPSLPVAAKAGATRIVDYPPGIAAYTPADSGLAAGNKLRQR</sequence>
<dbReference type="EMBL" id="JAKLTN010000009">
    <property type="protein sequence ID" value="MCG2579157.1"/>
    <property type="molecule type" value="Genomic_DNA"/>
</dbReference>
<organism evidence="1 2">
    <name type="scientific">Dechloromonas hankyongensis</name>
    <dbReference type="NCBI Taxonomy" id="2908002"/>
    <lineage>
        <taxon>Bacteria</taxon>
        <taxon>Pseudomonadati</taxon>
        <taxon>Pseudomonadota</taxon>
        <taxon>Betaproteobacteria</taxon>
        <taxon>Rhodocyclales</taxon>
        <taxon>Azonexaceae</taxon>
        <taxon>Dechloromonas</taxon>
    </lineage>
</organism>
<accession>A0ABS9K7L4</accession>
<dbReference type="RefSeq" id="WP_275712623.1">
    <property type="nucleotide sequence ID" value="NZ_JAKLTN010000009.1"/>
</dbReference>
<gene>
    <name evidence="1" type="ORF">LZ012_19375</name>
</gene>
<keyword evidence="2" id="KW-1185">Reference proteome</keyword>
<name>A0ABS9K7L4_9RHOO</name>